<accession>A0A671L809</accession>
<dbReference type="AlphaFoldDB" id="A0A671L809"/>
<dbReference type="OrthoDB" id="2126411at2759"/>
<keyword evidence="3" id="KW-1185">Reference proteome</keyword>
<dbReference type="GO" id="GO:0031514">
    <property type="term" value="C:motile cilium"/>
    <property type="evidence" value="ECO:0007669"/>
    <property type="project" value="TreeGrafter"/>
</dbReference>
<dbReference type="PANTHER" id="PTHR24274:SF1">
    <property type="entry name" value="CILIA- AND FLAGELLA-ASSOCIATED PROTEIN 161"/>
    <property type="match status" value="1"/>
</dbReference>
<dbReference type="RefSeq" id="XP_016339158.1">
    <property type="nucleotide sequence ID" value="XM_016483672.1"/>
</dbReference>
<dbReference type="InterPro" id="IPR055325">
    <property type="entry name" value="CF161"/>
</dbReference>
<name>A0A671L809_9TELE</name>
<evidence type="ECO:0000313" key="2">
    <source>
        <dbReference type="Ensembl" id="ENSSANP00000016180.1"/>
    </source>
</evidence>
<dbReference type="KEGG" id="sanh:107686616"/>
<dbReference type="GO" id="GO:0060271">
    <property type="term" value="P:cilium assembly"/>
    <property type="evidence" value="ECO:0007669"/>
    <property type="project" value="TreeGrafter"/>
</dbReference>
<dbReference type="Pfam" id="PF24569">
    <property type="entry name" value="CFAP161"/>
    <property type="match status" value="1"/>
</dbReference>
<reference evidence="2" key="2">
    <citation type="submission" date="2025-09" db="UniProtKB">
        <authorList>
            <consortium name="Ensembl"/>
        </authorList>
    </citation>
    <scope>IDENTIFICATION</scope>
</reference>
<proteinExistence type="predicted"/>
<sequence>MAHVRTYNPHVRVGNWKEDVTLEEETLKNFILQKDRGELTVQKEGDLRQNILKPVSLSVSQDGFLHFGDTVMLVNSGGGEHEQRGSCVLSIIADSSSITSQSDSNSVPHLRGPLQVGGAHSMTPCVRNAFIITSVDRTSDGEVLRYDQSFALRTTAGFAGELFLASDHKTFLKCAKKSRLQELSLVEEFDFLCWWKVIYFDPQERLENEGYPVQVNSKVLISHCKTNQCLAALGNHILWTPFGKEYELSAHTFLDSHKAERDNNHWLFLMAHPANQNQSLMQLQQDSDITDEQRETQEDTQVKECR</sequence>
<dbReference type="CTD" id="161502"/>
<reference evidence="2" key="1">
    <citation type="submission" date="2025-08" db="UniProtKB">
        <authorList>
            <consortium name="Ensembl"/>
        </authorList>
    </citation>
    <scope>IDENTIFICATION</scope>
</reference>
<dbReference type="Ensembl" id="ENSSANT00000017274.1">
    <property type="protein sequence ID" value="ENSSANP00000016180.1"/>
    <property type="gene ID" value="ENSSANG00000008542.1"/>
</dbReference>
<protein>
    <submittedName>
        <fullName evidence="2">Cilia- and flagella-associated protein 161-like</fullName>
    </submittedName>
</protein>
<organism evidence="2 3">
    <name type="scientific">Sinocyclocheilus anshuiensis</name>
    <dbReference type="NCBI Taxonomy" id="1608454"/>
    <lineage>
        <taxon>Eukaryota</taxon>
        <taxon>Metazoa</taxon>
        <taxon>Chordata</taxon>
        <taxon>Craniata</taxon>
        <taxon>Vertebrata</taxon>
        <taxon>Euteleostomi</taxon>
        <taxon>Actinopterygii</taxon>
        <taxon>Neopterygii</taxon>
        <taxon>Teleostei</taxon>
        <taxon>Ostariophysi</taxon>
        <taxon>Cypriniformes</taxon>
        <taxon>Cyprinidae</taxon>
        <taxon>Cyprininae</taxon>
        <taxon>Sinocyclocheilus</taxon>
    </lineage>
</organism>
<gene>
    <name evidence="2" type="primary">cfap161</name>
</gene>
<feature type="compositionally biased region" description="Basic and acidic residues" evidence="1">
    <location>
        <begin position="291"/>
        <end position="306"/>
    </location>
</feature>
<feature type="region of interest" description="Disordered" evidence="1">
    <location>
        <begin position="285"/>
        <end position="306"/>
    </location>
</feature>
<dbReference type="GeneID" id="107686616"/>
<evidence type="ECO:0000256" key="1">
    <source>
        <dbReference type="SAM" id="MobiDB-lite"/>
    </source>
</evidence>
<evidence type="ECO:0000313" key="3">
    <source>
        <dbReference type="Proteomes" id="UP000472260"/>
    </source>
</evidence>
<dbReference type="Proteomes" id="UP000472260">
    <property type="component" value="Unassembled WGS sequence"/>
</dbReference>
<dbReference type="PANTHER" id="PTHR24274">
    <property type="entry name" value="CILIA- AND FLAGELLA-ASSOCIATED PROTEIN 161"/>
    <property type="match status" value="1"/>
</dbReference>